<evidence type="ECO:0000313" key="1">
    <source>
        <dbReference type="EMBL" id="AIL45477.1"/>
    </source>
</evidence>
<reference evidence="1" key="1">
    <citation type="journal article" date="2013" name="Lancet">
        <title>First case of E anophelis outbreak in an intensive-care unit.</title>
        <authorList>
            <person name="Teo J."/>
            <person name="Tan S.Y."/>
            <person name="Tay M."/>
            <person name="Ding Y."/>
            <person name="Kjelleberg S."/>
            <person name="Givskov M."/>
            <person name="Lin R.T."/>
            <person name="Yang L."/>
        </authorList>
    </citation>
    <scope>NUCLEOTIDE SEQUENCE [LARGE SCALE GENOMIC DNA]</scope>
    <source>
        <strain evidence="1">NUHP1</strain>
    </source>
</reference>
<sequence>MQGFGQEGERKEDDTNSKGQITEMYWTYGEGNIRITESSRFFTDLNLVILTEGYKDGESIEVTIKADDGKPLAERLDELKLTGTIDNEKVIFKEPLKGYSLFFEEAENG</sequence>
<dbReference type="AlphaFoldDB" id="A0A077EDA6"/>
<accession>A0A077EDA6</accession>
<organism evidence="1 2">
    <name type="scientific">Elizabethkingia anophelis NUHP1</name>
    <dbReference type="NCBI Taxonomy" id="1338011"/>
    <lineage>
        <taxon>Bacteria</taxon>
        <taxon>Pseudomonadati</taxon>
        <taxon>Bacteroidota</taxon>
        <taxon>Flavobacteriia</taxon>
        <taxon>Flavobacteriales</taxon>
        <taxon>Weeksellaceae</taxon>
        <taxon>Elizabethkingia</taxon>
    </lineage>
</organism>
<gene>
    <name evidence="1" type="ORF">BD94_1702</name>
</gene>
<dbReference type="Proteomes" id="UP000028933">
    <property type="component" value="Chromosome"/>
</dbReference>
<dbReference type="KEGG" id="eao:BD94_1702"/>
<dbReference type="STRING" id="1338011.BD94_1702"/>
<evidence type="ECO:0000313" key="2">
    <source>
        <dbReference type="Proteomes" id="UP000028933"/>
    </source>
</evidence>
<name>A0A077EDA6_9FLAO</name>
<protein>
    <submittedName>
        <fullName evidence="1">Uncharacterized protein</fullName>
    </submittedName>
</protein>
<dbReference type="EMBL" id="CP007547">
    <property type="protein sequence ID" value="AIL45477.1"/>
    <property type="molecule type" value="Genomic_DNA"/>
</dbReference>
<reference evidence="1" key="2">
    <citation type="journal article" date="2015" name="Genome Biol. Evol.">
        <title>Complete Genome Sequence and Transcriptomic Analysis of the Novel Pathogen Elizabethkingia anophelis in Response to Oxidative Stress.</title>
        <authorList>
            <person name="Li Y."/>
            <person name="Liu Y."/>
            <person name="Chew S.C."/>
            <person name="Tay M."/>
            <person name="Salido M.M."/>
            <person name="Teo J."/>
            <person name="Lauro F.M."/>
            <person name="Givskov M."/>
            <person name="Yang L."/>
        </authorList>
    </citation>
    <scope>NUCLEOTIDE SEQUENCE</scope>
    <source>
        <strain evidence="1">NUHP1</strain>
    </source>
</reference>
<dbReference type="eggNOG" id="ENOG502ZGGP">
    <property type="taxonomic scope" value="Bacteria"/>
</dbReference>
<proteinExistence type="predicted"/>
<dbReference type="HOGENOM" id="CLU_2179710_0_0_10"/>